<evidence type="ECO:0000256" key="9">
    <source>
        <dbReference type="SAM" id="MobiDB-lite"/>
    </source>
</evidence>
<evidence type="ECO:0000256" key="7">
    <source>
        <dbReference type="ARBA" id="ARBA00035136"/>
    </source>
</evidence>
<protein>
    <recommendedName>
        <fullName evidence="7 8">Small ribosomal subunit protein bS20</fullName>
    </recommendedName>
</protein>
<dbReference type="PANTHER" id="PTHR33398">
    <property type="entry name" value="30S RIBOSOMAL PROTEIN S20"/>
    <property type="match status" value="1"/>
</dbReference>
<comment type="similarity">
    <text evidence="2 8">Belongs to the bacterial ribosomal protein bS20 family.</text>
</comment>
<dbReference type="STRING" id="1936003.STSP2_00525"/>
<dbReference type="GO" id="GO:0015935">
    <property type="term" value="C:small ribosomal subunit"/>
    <property type="evidence" value="ECO:0007669"/>
    <property type="project" value="TreeGrafter"/>
</dbReference>
<keyword evidence="5 8" id="KW-0689">Ribosomal protein</keyword>
<dbReference type="HAMAP" id="MF_00500">
    <property type="entry name" value="Ribosomal_bS20"/>
    <property type="match status" value="1"/>
</dbReference>
<evidence type="ECO:0000256" key="8">
    <source>
        <dbReference type="HAMAP-Rule" id="MF_00500"/>
    </source>
</evidence>
<evidence type="ECO:0000256" key="3">
    <source>
        <dbReference type="ARBA" id="ARBA00022730"/>
    </source>
</evidence>
<evidence type="ECO:0000256" key="4">
    <source>
        <dbReference type="ARBA" id="ARBA00022884"/>
    </source>
</evidence>
<dbReference type="Proteomes" id="UP000189674">
    <property type="component" value="Chromosome"/>
</dbReference>
<dbReference type="OrthoDB" id="289707at2"/>
<sequence length="88" mass="9959">MAHSLSAKKRVRQNAKRNARNRGRKGALRKQIKTFEVLVKEGDAAKAQEQYKLVEKLLDKLSCTPTLHKNTASRMKSRLAKQLNTLAS</sequence>
<proteinExistence type="inferred from homology"/>
<evidence type="ECO:0000313" key="10">
    <source>
        <dbReference type="EMBL" id="AQT67381.1"/>
    </source>
</evidence>
<dbReference type="InterPro" id="IPR036510">
    <property type="entry name" value="Ribosomal_bS20_sf"/>
</dbReference>
<dbReference type="EMBL" id="CP019791">
    <property type="protein sequence ID" value="AQT67381.1"/>
    <property type="molecule type" value="Genomic_DNA"/>
</dbReference>
<gene>
    <name evidence="8 10" type="primary">rpsT</name>
    <name evidence="10" type="ORF">STSP2_00525</name>
</gene>
<dbReference type="GO" id="GO:0070181">
    <property type="term" value="F:small ribosomal subunit rRNA binding"/>
    <property type="evidence" value="ECO:0007669"/>
    <property type="project" value="TreeGrafter"/>
</dbReference>
<dbReference type="Pfam" id="PF01649">
    <property type="entry name" value="Ribosomal_S20p"/>
    <property type="match status" value="1"/>
</dbReference>
<dbReference type="KEGG" id="alus:STSP2_00525"/>
<evidence type="ECO:0000256" key="2">
    <source>
        <dbReference type="ARBA" id="ARBA00007634"/>
    </source>
</evidence>
<keyword evidence="3 8" id="KW-0699">rRNA-binding</keyword>
<keyword evidence="4 8" id="KW-0694">RNA-binding</keyword>
<organism evidence="10 11">
    <name type="scientific">Anaerohalosphaera lusitana</name>
    <dbReference type="NCBI Taxonomy" id="1936003"/>
    <lineage>
        <taxon>Bacteria</taxon>
        <taxon>Pseudomonadati</taxon>
        <taxon>Planctomycetota</taxon>
        <taxon>Phycisphaerae</taxon>
        <taxon>Sedimentisphaerales</taxon>
        <taxon>Anaerohalosphaeraceae</taxon>
        <taxon>Anaerohalosphaera</taxon>
    </lineage>
</organism>
<dbReference type="NCBIfam" id="TIGR00029">
    <property type="entry name" value="S20"/>
    <property type="match status" value="1"/>
</dbReference>
<evidence type="ECO:0000313" key="11">
    <source>
        <dbReference type="Proteomes" id="UP000189674"/>
    </source>
</evidence>
<keyword evidence="6 8" id="KW-0687">Ribonucleoprotein</keyword>
<reference evidence="11" key="1">
    <citation type="submission" date="2017-02" db="EMBL/GenBank/DDBJ databases">
        <title>Comparative genomics and description of representatives of a novel lineage of planctomycetes thriving in anoxic sediments.</title>
        <authorList>
            <person name="Spring S."/>
            <person name="Bunk B."/>
            <person name="Sproer C."/>
        </authorList>
    </citation>
    <scope>NUCLEOTIDE SEQUENCE [LARGE SCALE GENOMIC DNA]</scope>
    <source>
        <strain evidence="11">ST-NAGAB-D1</strain>
    </source>
</reference>
<evidence type="ECO:0000256" key="6">
    <source>
        <dbReference type="ARBA" id="ARBA00023274"/>
    </source>
</evidence>
<keyword evidence="11" id="KW-1185">Reference proteome</keyword>
<dbReference type="SUPFAM" id="SSF46992">
    <property type="entry name" value="Ribosomal protein S20"/>
    <property type="match status" value="1"/>
</dbReference>
<dbReference type="GO" id="GO:0006412">
    <property type="term" value="P:translation"/>
    <property type="evidence" value="ECO:0007669"/>
    <property type="project" value="UniProtKB-UniRule"/>
</dbReference>
<dbReference type="RefSeq" id="WP_146659579.1">
    <property type="nucleotide sequence ID" value="NZ_CP019791.1"/>
</dbReference>
<evidence type="ECO:0000256" key="1">
    <source>
        <dbReference type="ARBA" id="ARBA00003134"/>
    </source>
</evidence>
<feature type="region of interest" description="Disordered" evidence="9">
    <location>
        <begin position="1"/>
        <end position="27"/>
    </location>
</feature>
<dbReference type="PANTHER" id="PTHR33398:SF1">
    <property type="entry name" value="SMALL RIBOSOMAL SUBUNIT PROTEIN BS20C"/>
    <property type="match status" value="1"/>
</dbReference>
<comment type="function">
    <text evidence="1 8">Binds directly to 16S ribosomal RNA.</text>
</comment>
<dbReference type="Gene3D" id="1.20.58.110">
    <property type="entry name" value="Ribosomal protein S20"/>
    <property type="match status" value="1"/>
</dbReference>
<dbReference type="InterPro" id="IPR002583">
    <property type="entry name" value="Ribosomal_bS20"/>
</dbReference>
<name>A0A1U9NHI6_9BACT</name>
<feature type="region of interest" description="Disordered" evidence="9">
    <location>
        <begin position="69"/>
        <end position="88"/>
    </location>
</feature>
<dbReference type="GO" id="GO:0003735">
    <property type="term" value="F:structural constituent of ribosome"/>
    <property type="evidence" value="ECO:0007669"/>
    <property type="project" value="InterPro"/>
</dbReference>
<evidence type="ECO:0000256" key="5">
    <source>
        <dbReference type="ARBA" id="ARBA00022980"/>
    </source>
</evidence>
<dbReference type="GO" id="GO:0005829">
    <property type="term" value="C:cytosol"/>
    <property type="evidence" value="ECO:0007669"/>
    <property type="project" value="TreeGrafter"/>
</dbReference>
<dbReference type="AlphaFoldDB" id="A0A1U9NHI6"/>
<accession>A0A1U9NHI6</accession>